<dbReference type="SUPFAM" id="SSF53383">
    <property type="entry name" value="PLP-dependent transferases"/>
    <property type="match status" value="1"/>
</dbReference>
<evidence type="ECO:0000256" key="8">
    <source>
        <dbReference type="ARBA" id="ARBA00022946"/>
    </source>
</evidence>
<keyword evidence="5 10" id="KW-0032">Aminotransferase</keyword>
<dbReference type="PROSITE" id="PS00600">
    <property type="entry name" value="AA_TRANSFER_CLASS_3"/>
    <property type="match status" value="1"/>
</dbReference>
<evidence type="ECO:0000256" key="2">
    <source>
        <dbReference type="ARBA" id="ARBA00008954"/>
    </source>
</evidence>
<evidence type="ECO:0000256" key="3">
    <source>
        <dbReference type="ARBA" id="ARBA00011881"/>
    </source>
</evidence>
<dbReference type="InterPro" id="IPR015422">
    <property type="entry name" value="PyrdxlP-dep_Trfase_small"/>
</dbReference>
<keyword evidence="8" id="KW-0809">Transit peptide</keyword>
<comment type="caution">
    <text evidence="10">The sequence shown here is derived from an EMBL/GenBank/DDBJ whole genome shotgun (WGS) entry which is preliminary data.</text>
</comment>
<evidence type="ECO:0000256" key="6">
    <source>
        <dbReference type="ARBA" id="ARBA00022679"/>
    </source>
</evidence>
<dbReference type="GO" id="GO:0030170">
    <property type="term" value="F:pyridoxal phosphate binding"/>
    <property type="evidence" value="ECO:0007669"/>
    <property type="project" value="InterPro"/>
</dbReference>
<dbReference type="AlphaFoldDB" id="A0A0W1AAF9"/>
<organism evidence="10 11">
    <name type="scientific">Legionella waltersii</name>
    <dbReference type="NCBI Taxonomy" id="66969"/>
    <lineage>
        <taxon>Bacteria</taxon>
        <taxon>Pseudomonadati</taxon>
        <taxon>Pseudomonadota</taxon>
        <taxon>Gammaproteobacteria</taxon>
        <taxon>Legionellales</taxon>
        <taxon>Legionellaceae</taxon>
        <taxon>Legionella</taxon>
    </lineage>
</organism>
<name>A0A0W1AAF9_9GAMM</name>
<keyword evidence="11" id="KW-1185">Reference proteome</keyword>
<evidence type="ECO:0000313" key="10">
    <source>
        <dbReference type="EMBL" id="KTD78333.1"/>
    </source>
</evidence>
<proteinExistence type="inferred from homology"/>
<dbReference type="Proteomes" id="UP000054729">
    <property type="component" value="Unassembled WGS sequence"/>
</dbReference>
<dbReference type="Gene3D" id="3.90.1150.10">
    <property type="entry name" value="Aspartate Aminotransferase, domain 1"/>
    <property type="match status" value="1"/>
</dbReference>
<evidence type="ECO:0000313" key="11">
    <source>
        <dbReference type="Proteomes" id="UP000054729"/>
    </source>
</evidence>
<evidence type="ECO:0000256" key="4">
    <source>
        <dbReference type="ARBA" id="ARBA00013049"/>
    </source>
</evidence>
<evidence type="ECO:0000256" key="9">
    <source>
        <dbReference type="RuleBase" id="RU003560"/>
    </source>
</evidence>
<dbReference type="Pfam" id="PF00202">
    <property type="entry name" value="Aminotran_3"/>
    <property type="match status" value="1"/>
</dbReference>
<sequence>MLMFLQTDKETTLMNDFNDAVQVRSNEELLNFRKKHFLPTVAHYHQTAIQLTKAQDTYVWDSEGKRYLDAIGGIVCISAGHNHPKIKKALIEALEDNTIQHTSLLYLNQAPVDTAERLLEEAPNGMDRVSFTNSGSEANELAIMAARHATGETMVVNVRHSYHGGTSGALASCGHAVWRFKAQPVTGVTSAVEPYCYRCPFKSKPDDCGLECAKNVETTIQNTTHGKIAAFILEPIMGVGGFITPPDEYFGEVAKIVHNYGGKYISDEVQTGAGRGGGDLLMTKTLGIDADMVTMAKGFGNGAPVGAVLMKTDVAETMTDKVYFNTFAGDPLQMIQSKLTLEIIKEEKLVENARVMGELLKDGLLQLQLKHSLIGDVRGRGLMLGIELVKDRITKVPATEETIQLMDMCKDKGLLLGKGGRFGNVFRIAPPLTITREQVNFMLETIDECLSDLSRLYLL</sequence>
<dbReference type="Gene3D" id="3.40.640.10">
    <property type="entry name" value="Type I PLP-dependent aspartate aminotransferase-like (Major domain)"/>
    <property type="match status" value="1"/>
</dbReference>
<keyword evidence="6 10" id="KW-0808">Transferase</keyword>
<protein>
    <recommendedName>
        <fullName evidence="4">alanine--glyoxylate transaminase</fullName>
        <ecNumber evidence="4">2.6.1.44</ecNumber>
    </recommendedName>
</protein>
<dbReference type="InterPro" id="IPR015421">
    <property type="entry name" value="PyrdxlP-dep_Trfase_major"/>
</dbReference>
<dbReference type="InterPro" id="IPR005814">
    <property type="entry name" value="Aminotrans_3"/>
</dbReference>
<dbReference type="PANTHER" id="PTHR45688:SF3">
    <property type="entry name" value="ALANINE--GLYOXYLATE AMINOTRANSFERASE 2, MITOCHONDRIAL"/>
    <property type="match status" value="1"/>
</dbReference>
<dbReference type="PANTHER" id="PTHR45688">
    <property type="match status" value="1"/>
</dbReference>
<dbReference type="STRING" id="66969.Lwal_1768"/>
<comment type="similarity">
    <text evidence="2 9">Belongs to the class-III pyridoxal-phosphate-dependent aminotransferase family.</text>
</comment>
<comment type="subunit">
    <text evidence="3">Homotetramer.</text>
</comment>
<dbReference type="EC" id="2.6.1.44" evidence="4"/>
<gene>
    <name evidence="10" type="ORF">Lwal_1768</name>
</gene>
<dbReference type="PATRIC" id="fig|66969.6.peg.1926"/>
<accession>A0A0W1AAF9</accession>
<keyword evidence="7 9" id="KW-0663">Pyridoxal phosphate</keyword>
<evidence type="ECO:0000256" key="1">
    <source>
        <dbReference type="ARBA" id="ARBA00001933"/>
    </source>
</evidence>
<comment type="cofactor">
    <cofactor evidence="1">
        <name>pyridoxal 5'-phosphate</name>
        <dbReference type="ChEBI" id="CHEBI:597326"/>
    </cofactor>
</comment>
<evidence type="ECO:0000256" key="5">
    <source>
        <dbReference type="ARBA" id="ARBA00022576"/>
    </source>
</evidence>
<dbReference type="InterPro" id="IPR015424">
    <property type="entry name" value="PyrdxlP-dep_Trfase"/>
</dbReference>
<dbReference type="GO" id="GO:0008453">
    <property type="term" value="F:alanine-glyoxylate transaminase activity"/>
    <property type="evidence" value="ECO:0007669"/>
    <property type="project" value="UniProtKB-EC"/>
</dbReference>
<reference evidence="10 11" key="1">
    <citation type="submission" date="2015-11" db="EMBL/GenBank/DDBJ databases">
        <title>Genomic analysis of 38 Legionella species identifies large and diverse effector repertoires.</title>
        <authorList>
            <person name="Burstein D."/>
            <person name="Amaro F."/>
            <person name="Zusman T."/>
            <person name="Lifshitz Z."/>
            <person name="Cohen O."/>
            <person name="Gilbert J.A."/>
            <person name="Pupko T."/>
            <person name="Shuman H.A."/>
            <person name="Segal G."/>
        </authorList>
    </citation>
    <scope>NUCLEOTIDE SEQUENCE [LARGE SCALE GENOMIC DNA]</scope>
    <source>
        <strain evidence="10 11">ATCC 51914</strain>
    </source>
</reference>
<dbReference type="EMBL" id="LNZB01000041">
    <property type="protein sequence ID" value="KTD78333.1"/>
    <property type="molecule type" value="Genomic_DNA"/>
</dbReference>
<dbReference type="PIRSF" id="PIRSF000521">
    <property type="entry name" value="Transaminase_4ab_Lys_Orn"/>
    <property type="match status" value="1"/>
</dbReference>
<evidence type="ECO:0000256" key="7">
    <source>
        <dbReference type="ARBA" id="ARBA00022898"/>
    </source>
</evidence>
<dbReference type="CDD" id="cd00610">
    <property type="entry name" value="OAT_like"/>
    <property type="match status" value="1"/>
</dbReference>
<dbReference type="InterPro" id="IPR049704">
    <property type="entry name" value="Aminotrans_3_PPA_site"/>
</dbReference>